<dbReference type="InterPro" id="IPR035901">
    <property type="entry name" value="GIY-YIG_endonuc_sf"/>
</dbReference>
<dbReference type="GO" id="GO:0004519">
    <property type="term" value="F:endonuclease activity"/>
    <property type="evidence" value="ECO:0007669"/>
    <property type="project" value="InterPro"/>
</dbReference>
<feature type="compositionally biased region" description="Polar residues" evidence="2">
    <location>
        <begin position="224"/>
        <end position="240"/>
    </location>
</feature>
<feature type="domain" description="Nuclease associated modular" evidence="4">
    <location>
        <begin position="97"/>
        <end position="113"/>
    </location>
</feature>
<accession>A0A0F9UUI9</accession>
<evidence type="ECO:0000259" key="3">
    <source>
        <dbReference type="SMART" id="SM00465"/>
    </source>
</evidence>
<dbReference type="AlphaFoldDB" id="A0A0F9UUI9"/>
<reference evidence="5" key="1">
    <citation type="journal article" date="2015" name="Nature">
        <title>Complex archaea that bridge the gap between prokaryotes and eukaryotes.</title>
        <authorList>
            <person name="Spang A."/>
            <person name="Saw J.H."/>
            <person name="Jorgensen S.L."/>
            <person name="Zaremba-Niedzwiedzka K."/>
            <person name="Martijn J."/>
            <person name="Lind A.E."/>
            <person name="van Eijk R."/>
            <person name="Schleper C."/>
            <person name="Guy L."/>
            <person name="Ettema T.J."/>
        </authorList>
    </citation>
    <scope>NUCLEOTIDE SEQUENCE</scope>
</reference>
<dbReference type="InterPro" id="IPR000305">
    <property type="entry name" value="GIY-YIG_endonuc"/>
</dbReference>
<proteinExistence type="predicted"/>
<dbReference type="SUPFAM" id="SSF82771">
    <property type="entry name" value="GIY-YIG endonuclease"/>
    <property type="match status" value="1"/>
</dbReference>
<feature type="region of interest" description="Disordered" evidence="2">
    <location>
        <begin position="217"/>
        <end position="262"/>
    </location>
</feature>
<organism evidence="5">
    <name type="scientific">marine sediment metagenome</name>
    <dbReference type="NCBI Taxonomy" id="412755"/>
    <lineage>
        <taxon>unclassified sequences</taxon>
        <taxon>metagenomes</taxon>
        <taxon>ecological metagenomes</taxon>
    </lineage>
</organism>
<name>A0A0F9UUI9_9ZZZZ</name>
<sequence>MVYGRIYKAEFPNGKLYVGLTTMRLKIRVDCHMGSSRSQKHRGCVAFNNAIRKHGKPVFTELCTADSKEELDAAEVHWIAKLGTMVPAGYNIKEGGGNGKHSGETKRKMSKTRAGMKMPPRTPEQCLNYRRLGEQNANFGNPRSAETRQKIGDAQRGNKNHRFGAKWDEEHLVMFSERQLGEKNHFHGQKHTASAKDKMSAKKRKFSKEDVIEILRRSGEGETQKSIAKSYSVSPTTISRAINGKRRCYSNQGAIMPNPSPQ</sequence>
<dbReference type="SMART" id="SM00496">
    <property type="entry name" value="IENR2"/>
    <property type="match status" value="3"/>
</dbReference>
<evidence type="ECO:0000256" key="1">
    <source>
        <dbReference type="ARBA" id="ARBA00010045"/>
    </source>
</evidence>
<dbReference type="Gene3D" id="3.40.1440.10">
    <property type="entry name" value="GIY-YIG endonuclease"/>
    <property type="match status" value="1"/>
</dbReference>
<feature type="domain" description="Nuclease associated modular" evidence="4">
    <location>
        <begin position="139"/>
        <end position="155"/>
    </location>
</feature>
<dbReference type="InterPro" id="IPR006350">
    <property type="entry name" value="Intron_endoG1"/>
</dbReference>
<dbReference type="CDD" id="cd10443">
    <property type="entry name" value="GIY-YIG_HE_Tlr8p_PBC-V_like"/>
    <property type="match status" value="1"/>
</dbReference>
<evidence type="ECO:0008006" key="6">
    <source>
        <dbReference type="Google" id="ProtNLM"/>
    </source>
</evidence>
<feature type="region of interest" description="Disordered" evidence="2">
    <location>
        <begin position="93"/>
        <end position="123"/>
    </location>
</feature>
<dbReference type="Gene3D" id="1.10.10.60">
    <property type="entry name" value="Homeodomain-like"/>
    <property type="match status" value="1"/>
</dbReference>
<dbReference type="InterPro" id="IPR007889">
    <property type="entry name" value="HTH_Psq"/>
</dbReference>
<evidence type="ECO:0000259" key="4">
    <source>
        <dbReference type="SMART" id="SM00496"/>
    </source>
</evidence>
<comment type="caution">
    <text evidence="5">The sequence shown here is derived from an EMBL/GenBank/DDBJ whole genome shotgun (WGS) entry which is preliminary data.</text>
</comment>
<dbReference type="Pfam" id="PF07460">
    <property type="entry name" value="NUMOD3"/>
    <property type="match status" value="3"/>
</dbReference>
<dbReference type="GO" id="GO:0003677">
    <property type="term" value="F:DNA binding"/>
    <property type="evidence" value="ECO:0007669"/>
    <property type="project" value="InterPro"/>
</dbReference>
<dbReference type="InterPro" id="IPR003611">
    <property type="entry name" value="NUMOD3"/>
</dbReference>
<dbReference type="EMBL" id="LAZR01000542">
    <property type="protein sequence ID" value="KKN64826.1"/>
    <property type="molecule type" value="Genomic_DNA"/>
</dbReference>
<dbReference type="SUPFAM" id="SSF64496">
    <property type="entry name" value="DNA-binding domain of intron-encoded endonucleases"/>
    <property type="match status" value="2"/>
</dbReference>
<dbReference type="SMART" id="SM00465">
    <property type="entry name" value="GIYc"/>
    <property type="match status" value="1"/>
</dbReference>
<protein>
    <recommendedName>
        <fullName evidence="6">GIY-YIG domain-containing protein</fullName>
    </recommendedName>
</protein>
<gene>
    <name evidence="5" type="ORF">LCGC14_0487460</name>
</gene>
<dbReference type="NCBIfam" id="TIGR01453">
    <property type="entry name" value="grpIintron_endo"/>
    <property type="match status" value="1"/>
</dbReference>
<feature type="domain" description="GIY-YIG" evidence="3">
    <location>
        <begin position="3"/>
        <end position="96"/>
    </location>
</feature>
<evidence type="ECO:0000256" key="2">
    <source>
        <dbReference type="SAM" id="MobiDB-lite"/>
    </source>
</evidence>
<evidence type="ECO:0000313" key="5">
    <source>
        <dbReference type="EMBL" id="KKN64826.1"/>
    </source>
</evidence>
<dbReference type="Pfam" id="PF04218">
    <property type="entry name" value="CENP-B_N"/>
    <property type="match status" value="1"/>
</dbReference>
<feature type="region of interest" description="Disordered" evidence="2">
    <location>
        <begin position="185"/>
        <end position="204"/>
    </location>
</feature>
<comment type="similarity">
    <text evidence="1">To endonucleases of group I introns of fungi and phage.</text>
</comment>
<feature type="domain" description="Nuclease associated modular" evidence="4">
    <location>
        <begin position="187"/>
        <end position="203"/>
    </location>
</feature>